<name>F2KNY7_ARCVS</name>
<dbReference type="EMBL" id="CP002588">
    <property type="protein sequence ID" value="AEA46295.1"/>
    <property type="molecule type" value="Genomic_DNA"/>
</dbReference>
<sequence length="197" mass="21647">MRYMATALIILTGAVILVGCSDSREVQEDTGINVSQVTLPPTISYNQAIQVCNLTNLTHITLKNYDGRWEWSLTFAENGLIYHCRIDAKSGKVISTEGMNLPNLPNIQPPTPIPLKKIKIDEHAAFKAAIKNEEVVKWLTLHKNASIDRISLESSPKVTLWRIAWADESSFAVLMVAVNATSGELISVRGASFGGLK</sequence>
<accession>F2KNY7</accession>
<dbReference type="PROSITE" id="PS51257">
    <property type="entry name" value="PROKAR_LIPOPROTEIN"/>
    <property type="match status" value="1"/>
</dbReference>
<dbReference type="KEGG" id="ave:Arcve_0259"/>
<evidence type="ECO:0000313" key="2">
    <source>
        <dbReference type="Proteomes" id="UP000008136"/>
    </source>
</evidence>
<proteinExistence type="predicted"/>
<gene>
    <name evidence="1" type="ordered locus">Arcve_0259</name>
</gene>
<evidence type="ECO:0008006" key="3">
    <source>
        <dbReference type="Google" id="ProtNLM"/>
    </source>
</evidence>
<keyword evidence="2" id="KW-1185">Reference proteome</keyword>
<dbReference type="STRING" id="693661.Arcve_0259"/>
<evidence type="ECO:0000313" key="1">
    <source>
        <dbReference type="EMBL" id="AEA46295.1"/>
    </source>
</evidence>
<reference evidence="1 2" key="1">
    <citation type="submission" date="2011-03" db="EMBL/GenBank/DDBJ databases">
        <title>The complete genome of Archaeoglobus veneficus SNP6.</title>
        <authorList>
            <consortium name="US DOE Joint Genome Institute (JGI-PGF)"/>
            <person name="Lucas S."/>
            <person name="Copeland A."/>
            <person name="Lapidus A."/>
            <person name="Bruce D."/>
            <person name="Goodwin L."/>
            <person name="Pitluck S."/>
            <person name="Kyrpides N."/>
            <person name="Mavromatis K."/>
            <person name="Pagani I."/>
            <person name="Ivanova N."/>
            <person name="Mikhailova N."/>
            <person name="Lu M."/>
            <person name="Detter J.C."/>
            <person name="Tapia R."/>
            <person name="Han C."/>
            <person name="Land M."/>
            <person name="Hauser L."/>
            <person name="Markowitz V."/>
            <person name="Cheng J.-F."/>
            <person name="Hugenholtz P."/>
            <person name="Woyke T."/>
            <person name="Wu D."/>
            <person name="Spring S."/>
            <person name="Brambilla E."/>
            <person name="Klenk H.-P."/>
            <person name="Eisen J.A."/>
        </authorList>
    </citation>
    <scope>NUCLEOTIDE SEQUENCE [LARGE SCALE GENOMIC DNA]</scope>
    <source>
        <strain>SNP6</strain>
    </source>
</reference>
<dbReference type="RefSeq" id="WP_013682971.1">
    <property type="nucleotide sequence ID" value="NC_015320.1"/>
</dbReference>
<protein>
    <recommendedName>
        <fullName evidence="3">PepSY domain-containing protein</fullName>
    </recommendedName>
</protein>
<dbReference type="AlphaFoldDB" id="F2KNY7"/>
<dbReference type="Gene3D" id="3.10.450.40">
    <property type="match status" value="1"/>
</dbReference>
<dbReference type="GeneID" id="10393353"/>
<dbReference type="Proteomes" id="UP000008136">
    <property type="component" value="Chromosome"/>
</dbReference>
<dbReference type="HOGENOM" id="CLU_1381337_0_0_2"/>
<organism evidence="1 2">
    <name type="scientific">Archaeoglobus veneficus (strain DSM 11195 / SNP6)</name>
    <dbReference type="NCBI Taxonomy" id="693661"/>
    <lineage>
        <taxon>Archaea</taxon>
        <taxon>Methanobacteriati</taxon>
        <taxon>Methanobacteriota</taxon>
        <taxon>Archaeoglobi</taxon>
        <taxon>Archaeoglobales</taxon>
        <taxon>Archaeoglobaceae</taxon>
        <taxon>Archaeoglobus</taxon>
    </lineage>
</organism>